<accession>A0ABN8HNI8</accession>
<evidence type="ECO:0000313" key="2">
    <source>
        <dbReference type="EMBL" id="CAH2034204.1"/>
    </source>
</evidence>
<keyword evidence="3" id="KW-1185">Reference proteome</keyword>
<evidence type="ECO:0008006" key="4">
    <source>
        <dbReference type="Google" id="ProtNLM"/>
    </source>
</evidence>
<proteinExistence type="predicted"/>
<feature type="non-terminal residue" evidence="2">
    <location>
        <position position="187"/>
    </location>
</feature>
<gene>
    <name evidence="2" type="ORF">IPOD504_LOCUS26</name>
</gene>
<name>A0ABN8HNI8_9NEOP</name>
<protein>
    <recommendedName>
        <fullName evidence="4">Secreted protein</fullName>
    </recommendedName>
</protein>
<evidence type="ECO:0000313" key="3">
    <source>
        <dbReference type="Proteomes" id="UP000837857"/>
    </source>
</evidence>
<feature type="region of interest" description="Disordered" evidence="1">
    <location>
        <begin position="118"/>
        <end position="160"/>
    </location>
</feature>
<evidence type="ECO:0000256" key="1">
    <source>
        <dbReference type="SAM" id="MobiDB-lite"/>
    </source>
</evidence>
<sequence>MFLRRLRSFTIAVGRRRIWGLIICLLCGNTCPPYLRAFRPVSEEFPAAAHHCTWCLTTGALLVNGCARLNLAAAGNSASHYSRSVNTAGIAPRNNNKLTAAGRADLDPMGRVCKAGAPPSAHCGTRRHGHGRYAAPTVTNTRSPRRQGKDPSAQDPLVCSKPPTAVYSNDYTVISVLLPRPIALWKQ</sequence>
<reference evidence="2" key="1">
    <citation type="submission" date="2022-03" db="EMBL/GenBank/DDBJ databases">
        <authorList>
            <person name="Martin H S."/>
        </authorList>
    </citation>
    <scope>NUCLEOTIDE SEQUENCE</scope>
</reference>
<organism evidence="2 3">
    <name type="scientific">Iphiclides podalirius</name>
    <name type="common">scarce swallowtail</name>
    <dbReference type="NCBI Taxonomy" id="110791"/>
    <lineage>
        <taxon>Eukaryota</taxon>
        <taxon>Metazoa</taxon>
        <taxon>Ecdysozoa</taxon>
        <taxon>Arthropoda</taxon>
        <taxon>Hexapoda</taxon>
        <taxon>Insecta</taxon>
        <taxon>Pterygota</taxon>
        <taxon>Neoptera</taxon>
        <taxon>Endopterygota</taxon>
        <taxon>Lepidoptera</taxon>
        <taxon>Glossata</taxon>
        <taxon>Ditrysia</taxon>
        <taxon>Papilionoidea</taxon>
        <taxon>Papilionidae</taxon>
        <taxon>Papilioninae</taxon>
        <taxon>Iphiclides</taxon>
    </lineage>
</organism>
<dbReference type="Proteomes" id="UP000837857">
    <property type="component" value="Chromosome 1"/>
</dbReference>
<dbReference type="EMBL" id="OW152813">
    <property type="protein sequence ID" value="CAH2034204.1"/>
    <property type="molecule type" value="Genomic_DNA"/>
</dbReference>